<feature type="region of interest" description="Disordered" evidence="1">
    <location>
        <begin position="1"/>
        <end position="24"/>
    </location>
</feature>
<reference evidence="3" key="1">
    <citation type="submission" date="2016-05" db="EMBL/GenBank/DDBJ databases">
        <authorList>
            <person name="Lavstsen T."/>
            <person name="Jespersen J.S."/>
        </authorList>
    </citation>
    <scope>NUCLEOTIDE SEQUENCE</scope>
    <source>
        <tissue evidence="3">Brain</tissue>
    </source>
</reference>
<organism evidence="3">
    <name type="scientific">Nothobranchius furzeri</name>
    <name type="common">Turquoise killifish</name>
    <dbReference type="NCBI Taxonomy" id="105023"/>
    <lineage>
        <taxon>Eukaryota</taxon>
        <taxon>Metazoa</taxon>
        <taxon>Chordata</taxon>
        <taxon>Craniata</taxon>
        <taxon>Vertebrata</taxon>
        <taxon>Euteleostomi</taxon>
        <taxon>Actinopterygii</taxon>
        <taxon>Neopterygii</taxon>
        <taxon>Teleostei</taxon>
        <taxon>Neoteleostei</taxon>
        <taxon>Acanthomorphata</taxon>
        <taxon>Ovalentaria</taxon>
        <taxon>Atherinomorphae</taxon>
        <taxon>Cyprinodontiformes</taxon>
        <taxon>Nothobranchiidae</taxon>
        <taxon>Nothobranchius</taxon>
    </lineage>
</organism>
<feature type="non-terminal residue" evidence="3">
    <location>
        <position position="86"/>
    </location>
</feature>
<dbReference type="InterPro" id="IPR003961">
    <property type="entry name" value="FN3_dom"/>
</dbReference>
<gene>
    <name evidence="3" type="primary">Nfu_g_1_019261</name>
</gene>
<evidence type="ECO:0000313" key="3">
    <source>
        <dbReference type="EMBL" id="SBS40850.1"/>
    </source>
</evidence>
<sequence length="86" mass="9910">RVIAENQFGQSPPSVPTEPLTTKEDKSVIRNYDEEVDEAREITKVEAQFYKVKELSSKYIISEELARCQFGVVHRCVEIATKKTFM</sequence>
<name>A0A1A8TYG8_NOTFU</name>
<dbReference type="EMBL" id="HAEJ01000393">
    <property type="protein sequence ID" value="SBS40850.1"/>
    <property type="molecule type" value="Transcribed_RNA"/>
</dbReference>
<dbReference type="Gene3D" id="3.30.200.20">
    <property type="entry name" value="Phosphorylase Kinase, domain 1"/>
    <property type="match status" value="1"/>
</dbReference>
<evidence type="ECO:0000256" key="1">
    <source>
        <dbReference type="SAM" id="MobiDB-lite"/>
    </source>
</evidence>
<evidence type="ECO:0000259" key="2">
    <source>
        <dbReference type="PROSITE" id="PS50853"/>
    </source>
</evidence>
<feature type="domain" description="Fibronectin type-III" evidence="2">
    <location>
        <begin position="1"/>
        <end position="25"/>
    </location>
</feature>
<dbReference type="AlphaFoldDB" id="A0A1A8TYG8"/>
<reference evidence="3" key="2">
    <citation type="submission" date="2016-06" db="EMBL/GenBank/DDBJ databases">
        <title>The genome of a short-lived fish provides insights into sex chromosome evolution and the genetic control of aging.</title>
        <authorList>
            <person name="Reichwald K."/>
            <person name="Felder M."/>
            <person name="Petzold A."/>
            <person name="Koch P."/>
            <person name="Groth M."/>
            <person name="Platzer M."/>
        </authorList>
    </citation>
    <scope>NUCLEOTIDE SEQUENCE</scope>
    <source>
        <tissue evidence="3">Brain</tissue>
    </source>
</reference>
<dbReference type="PROSITE" id="PS50853">
    <property type="entry name" value="FN3"/>
    <property type="match status" value="1"/>
</dbReference>
<protein>
    <recommendedName>
        <fullName evidence="2">Fibronectin type-III domain-containing protein</fullName>
    </recommendedName>
</protein>
<feature type="non-terminal residue" evidence="3">
    <location>
        <position position="1"/>
    </location>
</feature>
<proteinExistence type="predicted"/>
<accession>A0A1A8TYG8</accession>